<feature type="domain" description="UspA" evidence="4">
    <location>
        <begin position="167"/>
        <end position="323"/>
    </location>
</feature>
<dbReference type="Gene3D" id="3.40.50.620">
    <property type="entry name" value="HUPs"/>
    <property type="match status" value="1"/>
</dbReference>
<comment type="caution">
    <text evidence="5">The sequence shown here is derived from an EMBL/GenBank/DDBJ whole genome shotgun (WGS) entry which is preliminary data.</text>
</comment>
<dbReference type="PRINTS" id="PR01438">
    <property type="entry name" value="UNVRSLSTRESS"/>
</dbReference>
<dbReference type="Gene3D" id="3.40.50.12370">
    <property type="match status" value="1"/>
</dbReference>
<dbReference type="AlphaFoldDB" id="A0A402BFL2"/>
<gene>
    <name evidence="5" type="ORF">KDA_56480</name>
</gene>
<accession>A0A402BFL2</accession>
<keyword evidence="6" id="KW-1185">Reference proteome</keyword>
<dbReference type="PANTHER" id="PTHR46268">
    <property type="entry name" value="STRESS RESPONSE PROTEIN NHAX"/>
    <property type="match status" value="1"/>
</dbReference>
<dbReference type="PANTHER" id="PTHR46268:SF27">
    <property type="entry name" value="UNIVERSAL STRESS PROTEIN RV2623"/>
    <property type="match status" value="1"/>
</dbReference>
<dbReference type="InterPro" id="IPR006015">
    <property type="entry name" value="Universal_stress_UspA"/>
</dbReference>
<dbReference type="EMBL" id="BIFT01000002">
    <property type="protein sequence ID" value="GCE30164.1"/>
    <property type="molecule type" value="Genomic_DNA"/>
</dbReference>
<dbReference type="RefSeq" id="WP_161982469.1">
    <property type="nucleotide sequence ID" value="NZ_BIFT01000002.1"/>
</dbReference>
<proteinExistence type="inferred from homology"/>
<keyword evidence="3" id="KW-0067">ATP-binding</keyword>
<comment type="similarity">
    <text evidence="1">Belongs to the universal stress protein A family.</text>
</comment>
<organism evidence="5 6">
    <name type="scientific">Dictyobacter alpinus</name>
    <dbReference type="NCBI Taxonomy" id="2014873"/>
    <lineage>
        <taxon>Bacteria</taxon>
        <taxon>Bacillati</taxon>
        <taxon>Chloroflexota</taxon>
        <taxon>Ktedonobacteria</taxon>
        <taxon>Ktedonobacterales</taxon>
        <taxon>Dictyobacteraceae</taxon>
        <taxon>Dictyobacter</taxon>
    </lineage>
</organism>
<dbReference type="InterPro" id="IPR006016">
    <property type="entry name" value="UspA"/>
</dbReference>
<keyword evidence="2" id="KW-0547">Nucleotide-binding</keyword>
<sequence>MTTQNNVTVTFQKILVPLDGSPLAEEAIPLAAHIAHSSGATLILLHVVLPSSCVPLQPMEPLDTVRLLEEAALRRAEEYIHRVITTEHLDTLQVQIAARMGGAPGTIVDFAQSQQVDLIVMRSHGHTGFIRWFLGSVAQQVLRHSPIPVLVVREKYSTIKHPMHNPRILVALDGTASAETAIVPAAQLCATLALPEQGSIHLTTAVRNAAARGESKEKEKRLDQAAREKANTYLSGLEQRFAYGDLAPLHLHVTTSVVVYTDIMDIVKRIVEESNCIGDVTGYSGCDFIAMATHKRPSFQQMLIGSYTEDVLDATKQPLLIVHTSSQQEQELEKRQDVAQKQVPVQ</sequence>
<evidence type="ECO:0000256" key="2">
    <source>
        <dbReference type="ARBA" id="ARBA00022741"/>
    </source>
</evidence>
<evidence type="ECO:0000256" key="3">
    <source>
        <dbReference type="ARBA" id="ARBA00022840"/>
    </source>
</evidence>
<evidence type="ECO:0000313" key="6">
    <source>
        <dbReference type="Proteomes" id="UP000287171"/>
    </source>
</evidence>
<evidence type="ECO:0000313" key="5">
    <source>
        <dbReference type="EMBL" id="GCE30164.1"/>
    </source>
</evidence>
<dbReference type="InterPro" id="IPR014729">
    <property type="entry name" value="Rossmann-like_a/b/a_fold"/>
</dbReference>
<dbReference type="CDD" id="cd00293">
    <property type="entry name" value="USP-like"/>
    <property type="match status" value="2"/>
</dbReference>
<evidence type="ECO:0000256" key="1">
    <source>
        <dbReference type="ARBA" id="ARBA00008791"/>
    </source>
</evidence>
<feature type="domain" description="UspA" evidence="4">
    <location>
        <begin position="11"/>
        <end position="153"/>
    </location>
</feature>
<dbReference type="Proteomes" id="UP000287171">
    <property type="component" value="Unassembled WGS sequence"/>
</dbReference>
<dbReference type="Pfam" id="PF00582">
    <property type="entry name" value="Usp"/>
    <property type="match status" value="2"/>
</dbReference>
<dbReference type="SUPFAM" id="SSF52402">
    <property type="entry name" value="Adenine nucleotide alpha hydrolases-like"/>
    <property type="match status" value="2"/>
</dbReference>
<reference evidence="6" key="1">
    <citation type="submission" date="2018-12" db="EMBL/GenBank/DDBJ databases">
        <title>Tengunoibacter tsumagoiensis gen. nov., sp. nov., Dictyobacter kobayashii sp. nov., D. alpinus sp. nov., and D. joshuensis sp. nov. and description of Dictyobacteraceae fam. nov. within the order Ktedonobacterales isolated from Tengu-no-mugimeshi.</title>
        <authorList>
            <person name="Wang C.M."/>
            <person name="Zheng Y."/>
            <person name="Sakai Y."/>
            <person name="Toyoda A."/>
            <person name="Minakuchi Y."/>
            <person name="Abe K."/>
            <person name="Yokota A."/>
            <person name="Yabe S."/>
        </authorList>
    </citation>
    <scope>NUCLEOTIDE SEQUENCE [LARGE SCALE GENOMIC DNA]</scope>
    <source>
        <strain evidence="6">Uno16</strain>
    </source>
</reference>
<name>A0A402BFL2_9CHLR</name>
<protein>
    <submittedName>
        <fullName evidence="5">Universal stress protein UspA</fullName>
    </submittedName>
</protein>
<dbReference type="GO" id="GO:0005524">
    <property type="term" value="F:ATP binding"/>
    <property type="evidence" value="ECO:0007669"/>
    <property type="project" value="UniProtKB-KW"/>
</dbReference>
<evidence type="ECO:0000259" key="4">
    <source>
        <dbReference type="Pfam" id="PF00582"/>
    </source>
</evidence>